<organism evidence="1 2">
    <name type="scientific">Vagococcus intermedius</name>
    <dbReference type="NCBI Taxonomy" id="2991418"/>
    <lineage>
        <taxon>Bacteria</taxon>
        <taxon>Bacillati</taxon>
        <taxon>Bacillota</taxon>
        <taxon>Bacilli</taxon>
        <taxon>Lactobacillales</taxon>
        <taxon>Enterococcaceae</taxon>
        <taxon>Vagococcus</taxon>
    </lineage>
</organism>
<dbReference type="InterPro" id="IPR021701">
    <property type="entry name" value="DUF3284"/>
</dbReference>
<reference evidence="1" key="1">
    <citation type="submission" date="2022-10" db="EMBL/GenBank/DDBJ databases">
        <title>Vagococcus sp. isolated from poultry meat.</title>
        <authorList>
            <person name="Johansson P."/>
            <person name="Bjorkroth J."/>
        </authorList>
    </citation>
    <scope>NUCLEOTIDE SEQUENCE</scope>
    <source>
        <strain evidence="1">STAA11</strain>
    </source>
</reference>
<dbReference type="KEGG" id="vie:OL234_02350"/>
<dbReference type="Pfam" id="PF11687">
    <property type="entry name" value="DUF3284"/>
    <property type="match status" value="1"/>
</dbReference>
<evidence type="ECO:0000313" key="1">
    <source>
        <dbReference type="EMBL" id="WEG73774.1"/>
    </source>
</evidence>
<dbReference type="Proteomes" id="UP001179647">
    <property type="component" value="Chromosome"/>
</dbReference>
<evidence type="ECO:0000313" key="2">
    <source>
        <dbReference type="Proteomes" id="UP001179647"/>
    </source>
</evidence>
<gene>
    <name evidence="1" type="ORF">OL234_02350</name>
</gene>
<proteinExistence type="predicted"/>
<accession>A0AAF0CVS6</accession>
<sequence>MQIVKKLNVPAPFLYDKIIDSVLFDIRKQTGKSVTRKQLNNYEYVKEFSKTSRAKIKIEKHIENEAYHFRTSTTRNDFLVKYDIRPLDDKSCEVVYEEEMKSFGVMQKMNDVVVGLLVGFLKKRQFKKMLEMIETSY</sequence>
<dbReference type="RefSeq" id="WP_275469574.1">
    <property type="nucleotide sequence ID" value="NZ_CP110232.1"/>
</dbReference>
<protein>
    <submittedName>
        <fullName evidence="1">DUF3284 domain-containing protein</fullName>
    </submittedName>
</protein>
<dbReference type="EMBL" id="CP110232">
    <property type="protein sequence ID" value="WEG73774.1"/>
    <property type="molecule type" value="Genomic_DNA"/>
</dbReference>
<name>A0AAF0CVS6_9ENTE</name>
<keyword evidence="2" id="KW-1185">Reference proteome</keyword>
<dbReference type="AlphaFoldDB" id="A0AAF0CVS6"/>